<dbReference type="Proteomes" id="UP001164819">
    <property type="component" value="Chromosome"/>
</dbReference>
<dbReference type="PANTHER" id="PTHR43768">
    <property type="entry name" value="TREHALOSE 6-PHOSPHATE PHOSPHATASE"/>
    <property type="match status" value="1"/>
</dbReference>
<comment type="catalytic activity">
    <reaction evidence="2">
        <text>alpha,alpha-trehalose 6-phosphate + H2O = alpha,alpha-trehalose + phosphate</text>
        <dbReference type="Rhea" id="RHEA:23420"/>
        <dbReference type="ChEBI" id="CHEBI:15377"/>
        <dbReference type="ChEBI" id="CHEBI:16551"/>
        <dbReference type="ChEBI" id="CHEBI:43474"/>
        <dbReference type="ChEBI" id="CHEBI:58429"/>
        <dbReference type="EC" id="3.1.3.12"/>
    </reaction>
</comment>
<dbReference type="GO" id="GO:0005992">
    <property type="term" value="P:trehalose biosynthetic process"/>
    <property type="evidence" value="ECO:0007669"/>
    <property type="project" value="InterPro"/>
</dbReference>
<dbReference type="Gene3D" id="3.40.50.1000">
    <property type="entry name" value="HAD superfamily/HAD-like"/>
    <property type="match status" value="1"/>
</dbReference>
<keyword evidence="2" id="KW-0479">Metal-binding</keyword>
<sequence>MIPLFSDQGRMQIDRIVRPGVLCAFDFDGTLSPFTGYENASLPQAIREKLVRLQSMTPVAILTGRALSDIRARLAFKPDYLVANHGQEGVPGKGKDSEKYRGKIDCWAQILQKALADSVRYDRGIRLDNKRYSLAVHYRKAADYDETESVLTRLFAEAVPEAHVLPGKFVYNLIPPGAPDKGDALLELMKAAGSRTAVYVGDDWTDEDVFSLESPDILTIRIEKKPESHARFYLETQKDIARLLDLLIDKTETAIFLENTAGHQRKLT</sequence>
<evidence type="ECO:0000313" key="3">
    <source>
        <dbReference type="EMBL" id="WAV92016.1"/>
    </source>
</evidence>
<accession>A0A9E9LCS1</accession>
<dbReference type="AlphaFoldDB" id="A0A9E9LCS1"/>
<proteinExistence type="inferred from homology"/>
<dbReference type="InterPro" id="IPR044651">
    <property type="entry name" value="OTSB-like"/>
</dbReference>
<dbReference type="GO" id="GO:0046872">
    <property type="term" value="F:metal ion binding"/>
    <property type="evidence" value="ECO:0007669"/>
    <property type="project" value="UniProtKB-KW"/>
</dbReference>
<dbReference type="Pfam" id="PF02358">
    <property type="entry name" value="Trehalose_PPase"/>
    <property type="match status" value="1"/>
</dbReference>
<dbReference type="NCBIfam" id="TIGR00685">
    <property type="entry name" value="T6PP"/>
    <property type="match status" value="1"/>
</dbReference>
<comment type="similarity">
    <text evidence="2">Belongs to the trehalose phosphatase family.</text>
</comment>
<dbReference type="Gene3D" id="3.30.70.1020">
    <property type="entry name" value="Trehalose-6-phosphate phosphatase related protein, domain 2"/>
    <property type="match status" value="1"/>
</dbReference>
<keyword evidence="2" id="KW-0460">Magnesium</keyword>
<comment type="function">
    <text evidence="2">Removes the phosphate from trehalose 6-phosphate to produce free trehalose.</text>
</comment>
<dbReference type="EC" id="3.1.3.12" evidence="2"/>
<evidence type="ECO:0000256" key="1">
    <source>
        <dbReference type="ARBA" id="ARBA00022801"/>
    </source>
</evidence>
<dbReference type="GO" id="GO:0004805">
    <property type="term" value="F:trehalose-phosphatase activity"/>
    <property type="evidence" value="ECO:0007669"/>
    <property type="project" value="UniProtKB-EC"/>
</dbReference>
<comment type="cofactor">
    <cofactor evidence="2">
        <name>Mg(2+)</name>
        <dbReference type="ChEBI" id="CHEBI:18420"/>
    </cofactor>
</comment>
<dbReference type="InterPro" id="IPR023214">
    <property type="entry name" value="HAD_sf"/>
</dbReference>
<keyword evidence="1 2" id="KW-0378">Hydrolase</keyword>
<dbReference type="InterPro" id="IPR003337">
    <property type="entry name" value="Trehalose_PPase"/>
</dbReference>
<evidence type="ECO:0000256" key="2">
    <source>
        <dbReference type="RuleBase" id="RU361117"/>
    </source>
</evidence>
<gene>
    <name evidence="3" type="primary">otsB</name>
    <name evidence="3" type="ORF">NB646_04680</name>
</gene>
<name>A0A9E9LCS1_9BURK</name>
<dbReference type="EMBL" id="CP098251">
    <property type="protein sequence ID" value="WAV92016.1"/>
    <property type="molecule type" value="Genomic_DNA"/>
</dbReference>
<dbReference type="PANTHER" id="PTHR43768:SF3">
    <property type="entry name" value="TREHALOSE 6-PHOSPHATE PHOSPHATASE"/>
    <property type="match status" value="1"/>
</dbReference>
<protein>
    <recommendedName>
        <fullName evidence="2">Trehalose 6-phosphate phosphatase</fullName>
        <ecNumber evidence="2">3.1.3.12</ecNumber>
    </recommendedName>
</protein>
<reference evidence="3" key="1">
    <citation type="journal article" date="2022" name="Front. Microbiol.">
        <title>New perspectives on an old grouping: The genomic and phenotypic variability of Oxalobacter formigenes and the implications for calcium oxalate stone prevention.</title>
        <authorList>
            <person name="Chmiel J.A."/>
            <person name="Carr C."/>
            <person name="Stuivenberg G.A."/>
            <person name="Venema R."/>
            <person name="Chanyi R.M."/>
            <person name="Al K.F."/>
            <person name="Giguere D."/>
            <person name="Say H."/>
            <person name="Akouris P.P."/>
            <person name="Dominguez Romero S.A."/>
            <person name="Kwong A."/>
            <person name="Tai V."/>
            <person name="Koval S.F."/>
            <person name="Razvi H."/>
            <person name="Bjazevic J."/>
            <person name="Burton J.P."/>
        </authorList>
    </citation>
    <scope>NUCLEOTIDE SEQUENCE</scope>
    <source>
        <strain evidence="3">OxK</strain>
    </source>
</reference>
<organism evidence="3">
    <name type="scientific">Oxalobacter aliiformigenes</name>
    <dbReference type="NCBI Taxonomy" id="2946593"/>
    <lineage>
        <taxon>Bacteria</taxon>
        <taxon>Pseudomonadati</taxon>
        <taxon>Pseudomonadota</taxon>
        <taxon>Betaproteobacteria</taxon>
        <taxon>Burkholderiales</taxon>
        <taxon>Oxalobacteraceae</taxon>
        <taxon>Oxalobacter</taxon>
    </lineage>
</organism>
<dbReference type="RefSeq" id="WP_269316302.1">
    <property type="nucleotide sequence ID" value="NZ_CP098251.1"/>
</dbReference>
<comment type="pathway">
    <text evidence="2">Glycan biosynthesis; trehalose biosynthesis.</text>
</comment>
<dbReference type="InterPro" id="IPR036412">
    <property type="entry name" value="HAD-like_sf"/>
</dbReference>
<dbReference type="SUPFAM" id="SSF56784">
    <property type="entry name" value="HAD-like"/>
    <property type="match status" value="1"/>
</dbReference>